<organism evidence="2 3">
    <name type="scientific">Romanomermis culicivorax</name>
    <name type="common">Nematode worm</name>
    <dbReference type="NCBI Taxonomy" id="13658"/>
    <lineage>
        <taxon>Eukaryota</taxon>
        <taxon>Metazoa</taxon>
        <taxon>Ecdysozoa</taxon>
        <taxon>Nematoda</taxon>
        <taxon>Enoplea</taxon>
        <taxon>Dorylaimia</taxon>
        <taxon>Mermithida</taxon>
        <taxon>Mermithoidea</taxon>
        <taxon>Mermithidae</taxon>
        <taxon>Romanomermis</taxon>
    </lineage>
</organism>
<dbReference type="Proteomes" id="UP000887565">
    <property type="component" value="Unplaced"/>
</dbReference>
<dbReference type="AlphaFoldDB" id="A0A915JPS0"/>
<feature type="transmembrane region" description="Helical" evidence="1">
    <location>
        <begin position="74"/>
        <end position="93"/>
    </location>
</feature>
<protein>
    <submittedName>
        <fullName evidence="3">DUF4536 domain-containing protein</fullName>
    </submittedName>
</protein>
<proteinExistence type="predicted"/>
<evidence type="ECO:0000313" key="3">
    <source>
        <dbReference type="WBParaSite" id="nRc.2.0.1.t28254-RA"/>
    </source>
</evidence>
<keyword evidence="1" id="KW-0472">Membrane</keyword>
<keyword evidence="1" id="KW-0812">Transmembrane</keyword>
<name>A0A915JPS0_ROMCU</name>
<dbReference type="WBParaSite" id="nRc.2.0.1.t28254-RA">
    <property type="protein sequence ID" value="nRc.2.0.1.t28254-RA"/>
    <property type="gene ID" value="nRc.2.0.1.g28254"/>
</dbReference>
<accession>A0A915JPS0</accession>
<keyword evidence="2" id="KW-1185">Reference proteome</keyword>
<reference evidence="3" key="1">
    <citation type="submission" date="2022-11" db="UniProtKB">
        <authorList>
            <consortium name="WormBaseParasite"/>
        </authorList>
    </citation>
    <scope>IDENTIFICATION</scope>
</reference>
<keyword evidence="1" id="KW-1133">Transmembrane helix</keyword>
<evidence type="ECO:0000256" key="1">
    <source>
        <dbReference type="SAM" id="Phobius"/>
    </source>
</evidence>
<evidence type="ECO:0000313" key="2">
    <source>
        <dbReference type="Proteomes" id="UP000887565"/>
    </source>
</evidence>
<sequence length="99" mass="11285">MLAPDSIMINRFFKKKEDRKLESVDDDASATGADHDCFQCRAVGTATTLGFSATFFYFSRNPTFSKLAQKSYRLCGTGFIYLAAARWFLLWPFNNIYAK</sequence>